<evidence type="ECO:0000313" key="2">
    <source>
        <dbReference type="Proteomes" id="UP000032431"/>
    </source>
</evidence>
<proteinExistence type="predicted"/>
<dbReference type="KEGG" id="ccel:CCDG5_0431"/>
<dbReference type="Proteomes" id="UP000032431">
    <property type="component" value="Chromosome I"/>
</dbReference>
<keyword evidence="2" id="KW-1185">Reference proteome</keyword>
<dbReference type="PATRIC" id="fig|29343.3.peg.449"/>
<dbReference type="EMBL" id="LM995447">
    <property type="protein sequence ID" value="CDZ23569.1"/>
    <property type="molecule type" value="Genomic_DNA"/>
</dbReference>
<sequence>MPENKKGGPKGPYYTGHTHFSYNDSLLHRTYHFRAHETVQDMIRRAEEEMERNKYYN</sequence>
<reference evidence="2" key="1">
    <citation type="submission" date="2014-07" db="EMBL/GenBank/DDBJ databases">
        <authorList>
            <person name="Wibberg D."/>
        </authorList>
    </citation>
    <scope>NUCLEOTIDE SEQUENCE [LARGE SCALE GENOMIC DNA]</scope>
    <source>
        <strain evidence="2">DG5</strain>
    </source>
</reference>
<accession>A0A078KQZ5</accession>
<dbReference type="AlphaFoldDB" id="A0A078KQZ5"/>
<gene>
    <name evidence="1" type="ORF">CCDG5_0431</name>
</gene>
<organism evidence="1 2">
    <name type="scientific">[Clostridium] cellulosi</name>
    <dbReference type="NCBI Taxonomy" id="29343"/>
    <lineage>
        <taxon>Bacteria</taxon>
        <taxon>Bacillati</taxon>
        <taxon>Bacillota</taxon>
        <taxon>Clostridia</taxon>
        <taxon>Eubacteriales</taxon>
        <taxon>Oscillospiraceae</taxon>
        <taxon>Oscillospiraceae incertae sedis</taxon>
    </lineage>
</organism>
<dbReference type="HOGENOM" id="CLU_2988528_0_0_9"/>
<evidence type="ECO:0000313" key="1">
    <source>
        <dbReference type="EMBL" id="CDZ23569.1"/>
    </source>
</evidence>
<name>A0A078KQZ5_9FIRM</name>
<protein>
    <submittedName>
        <fullName evidence="1">Uncharacterized protein</fullName>
    </submittedName>
</protein>